<sequence>MAEHGRIYKNETGKAMRFKIFAENYKHIESANNKAGNSSYKLGLNFYADLTNEEFQSYAFGYLHQKSPHHHATLNVLDIEIQLIFVDSIDWRLKGAVTHIKNQGGCALWFKINKENAIQPGQLLKFTMVADELSLNKHKFDILLV</sequence>
<protein>
    <submittedName>
        <fullName evidence="1">Uncharacterized protein</fullName>
    </submittedName>
</protein>
<dbReference type="EMBL" id="CM044705">
    <property type="protein sequence ID" value="KAI5664986.1"/>
    <property type="molecule type" value="Genomic_DNA"/>
</dbReference>
<organism evidence="1 2">
    <name type="scientific">Catharanthus roseus</name>
    <name type="common">Madagascar periwinkle</name>
    <name type="synonym">Vinca rosea</name>
    <dbReference type="NCBI Taxonomy" id="4058"/>
    <lineage>
        <taxon>Eukaryota</taxon>
        <taxon>Viridiplantae</taxon>
        <taxon>Streptophyta</taxon>
        <taxon>Embryophyta</taxon>
        <taxon>Tracheophyta</taxon>
        <taxon>Spermatophyta</taxon>
        <taxon>Magnoliopsida</taxon>
        <taxon>eudicotyledons</taxon>
        <taxon>Gunneridae</taxon>
        <taxon>Pentapetalae</taxon>
        <taxon>asterids</taxon>
        <taxon>lamiids</taxon>
        <taxon>Gentianales</taxon>
        <taxon>Apocynaceae</taxon>
        <taxon>Rauvolfioideae</taxon>
        <taxon>Vinceae</taxon>
        <taxon>Catharanthinae</taxon>
        <taxon>Catharanthus</taxon>
    </lineage>
</organism>
<keyword evidence="2" id="KW-1185">Reference proteome</keyword>
<reference evidence="2" key="1">
    <citation type="journal article" date="2023" name="Nat. Plants">
        <title>Single-cell RNA sequencing provides a high-resolution roadmap for understanding the multicellular compartmentation of specialized metabolism.</title>
        <authorList>
            <person name="Sun S."/>
            <person name="Shen X."/>
            <person name="Li Y."/>
            <person name="Li Y."/>
            <person name="Wang S."/>
            <person name="Li R."/>
            <person name="Zhang H."/>
            <person name="Shen G."/>
            <person name="Guo B."/>
            <person name="Wei J."/>
            <person name="Xu J."/>
            <person name="St-Pierre B."/>
            <person name="Chen S."/>
            <person name="Sun C."/>
        </authorList>
    </citation>
    <scope>NUCLEOTIDE SEQUENCE [LARGE SCALE GENOMIC DNA]</scope>
</reference>
<comment type="caution">
    <text evidence="1">The sequence shown here is derived from an EMBL/GenBank/DDBJ whole genome shotgun (WGS) entry which is preliminary data.</text>
</comment>
<evidence type="ECO:0000313" key="1">
    <source>
        <dbReference type="EMBL" id="KAI5664986.1"/>
    </source>
</evidence>
<proteinExistence type="predicted"/>
<gene>
    <name evidence="1" type="ORF">M9H77_24309</name>
</gene>
<accession>A0ACC0AWN2</accession>
<dbReference type="Proteomes" id="UP001060085">
    <property type="component" value="Linkage Group LG05"/>
</dbReference>
<name>A0ACC0AWN2_CATRO</name>
<evidence type="ECO:0000313" key="2">
    <source>
        <dbReference type="Proteomes" id="UP001060085"/>
    </source>
</evidence>